<evidence type="ECO:0000313" key="2">
    <source>
        <dbReference type="EMBL" id="MBA2116233.1"/>
    </source>
</evidence>
<dbReference type="EMBL" id="JABRWO010000009">
    <property type="protein sequence ID" value="MBA2116233.1"/>
    <property type="molecule type" value="Genomic_DNA"/>
</dbReference>
<comment type="caution">
    <text evidence="2">The sequence shown here is derived from an EMBL/GenBank/DDBJ whole genome shotgun (WGS) entry which is preliminary data.</text>
</comment>
<protein>
    <recommendedName>
        <fullName evidence="4">Carboxypeptidase regulatory-like domain-containing protein</fullName>
    </recommendedName>
</protein>
<evidence type="ECO:0000256" key="1">
    <source>
        <dbReference type="SAM" id="SignalP"/>
    </source>
</evidence>
<keyword evidence="1" id="KW-0732">Signal</keyword>
<sequence>MIKNFLFVASLLFLVGCGPAGPHMINVTGSVVLDGKPVQGGSISFENTATGHAARGDIGDGSYQLAVPPGDYKVAIEPSLVEIPSKNPNSPPTTRYSENIPRKYHSVRTTDLNASVSDDQATFDFQLAK</sequence>
<feature type="signal peptide" evidence="1">
    <location>
        <begin position="1"/>
        <end position="20"/>
    </location>
</feature>
<name>A0A7V8V7C7_9BACT</name>
<reference evidence="2 3" key="1">
    <citation type="submission" date="2020-05" db="EMBL/GenBank/DDBJ databases">
        <title>Bremerella alba sp. nov., a novel planctomycete isolated from the surface of the macroalga Fucus spiralis.</title>
        <authorList>
            <person name="Godinho O."/>
            <person name="Botelho R."/>
            <person name="Albuquerque L."/>
            <person name="Wiegand S."/>
            <person name="Da Costa M.S."/>
            <person name="Lobo-Da-Cunha A."/>
            <person name="Jogler C."/>
            <person name="Lage O.M."/>
        </authorList>
    </citation>
    <scope>NUCLEOTIDE SEQUENCE [LARGE SCALE GENOMIC DNA]</scope>
    <source>
        <strain evidence="2 3">FF15</strain>
    </source>
</reference>
<evidence type="ECO:0000313" key="3">
    <source>
        <dbReference type="Proteomes" id="UP000551616"/>
    </source>
</evidence>
<gene>
    <name evidence="2" type="ORF">HOV93_34220</name>
</gene>
<organism evidence="2 3">
    <name type="scientific">Bremerella alba</name>
    <dbReference type="NCBI Taxonomy" id="980252"/>
    <lineage>
        <taxon>Bacteria</taxon>
        <taxon>Pseudomonadati</taxon>
        <taxon>Planctomycetota</taxon>
        <taxon>Planctomycetia</taxon>
        <taxon>Pirellulales</taxon>
        <taxon>Pirellulaceae</taxon>
        <taxon>Bremerella</taxon>
    </lineage>
</organism>
<proteinExistence type="predicted"/>
<accession>A0A7V8V7C7</accession>
<evidence type="ECO:0008006" key="4">
    <source>
        <dbReference type="Google" id="ProtNLM"/>
    </source>
</evidence>
<keyword evidence="3" id="KW-1185">Reference proteome</keyword>
<feature type="chain" id="PRO_5031010638" description="Carboxypeptidase regulatory-like domain-containing protein" evidence="1">
    <location>
        <begin position="21"/>
        <end position="129"/>
    </location>
</feature>
<dbReference type="Proteomes" id="UP000551616">
    <property type="component" value="Unassembled WGS sequence"/>
</dbReference>
<dbReference type="AlphaFoldDB" id="A0A7V8V7C7"/>
<dbReference type="RefSeq" id="WP_207397651.1">
    <property type="nucleotide sequence ID" value="NZ_JABRWO010000009.1"/>
</dbReference>
<dbReference type="PROSITE" id="PS51257">
    <property type="entry name" value="PROKAR_LIPOPROTEIN"/>
    <property type="match status" value="1"/>
</dbReference>